<dbReference type="AlphaFoldDB" id="A0A1H0S4B0"/>
<gene>
    <name evidence="2" type="ORF">SAMN05216259_12555</name>
</gene>
<protein>
    <submittedName>
        <fullName evidence="2">Uncharacterized protein</fullName>
    </submittedName>
</protein>
<proteinExistence type="predicted"/>
<evidence type="ECO:0000313" key="2">
    <source>
        <dbReference type="EMBL" id="SDP36507.1"/>
    </source>
</evidence>
<accession>A0A1H0S4B0</accession>
<organism evidence="2 3">
    <name type="scientific">Actinacidiphila guanduensis</name>
    <dbReference type="NCBI Taxonomy" id="310781"/>
    <lineage>
        <taxon>Bacteria</taxon>
        <taxon>Bacillati</taxon>
        <taxon>Actinomycetota</taxon>
        <taxon>Actinomycetes</taxon>
        <taxon>Kitasatosporales</taxon>
        <taxon>Streptomycetaceae</taxon>
        <taxon>Actinacidiphila</taxon>
    </lineage>
</organism>
<dbReference type="Proteomes" id="UP000199341">
    <property type="component" value="Unassembled WGS sequence"/>
</dbReference>
<evidence type="ECO:0000256" key="1">
    <source>
        <dbReference type="SAM" id="MobiDB-lite"/>
    </source>
</evidence>
<name>A0A1H0S4B0_9ACTN</name>
<evidence type="ECO:0000313" key="3">
    <source>
        <dbReference type="Proteomes" id="UP000199341"/>
    </source>
</evidence>
<feature type="region of interest" description="Disordered" evidence="1">
    <location>
        <begin position="207"/>
        <end position="229"/>
    </location>
</feature>
<sequence length="372" mass="37915">MTGATTGCRGMARRIGAGLAAAFVVLTGCTTPGGARGHGPSGATMVRTLRSLLPPGKISGAHGKGVGPVQGRLPSSPSAELIFDGGRAVARVSVAIVRLSVPVPDLFAQCPDSAYRPYDRCTSTVLSDGSRLNLDAAPLRQDRPSGARQWAAQVTAPSGTQVVVSESSVPAPGGADTMADAPPLSLHALGRIAASAAWKPLMNVLPESETGSSSAATDTQPSGGGDKQPTIMAASITAALTPLLRDFRIADRGGSPGFGHLTVDDGHGRSLLAVNVQQWKVHDPALVPVFGHAEALSDGTLVTTGAGPSTHGGAGAVEWTADMLRPNGLRVFVSEVNAPGYGVPATRAAPPISLAGLRRISLDRTWQRFAEG</sequence>
<keyword evidence="3" id="KW-1185">Reference proteome</keyword>
<dbReference type="STRING" id="310781.SAMN05216259_12555"/>
<reference evidence="2 3" key="1">
    <citation type="submission" date="2016-10" db="EMBL/GenBank/DDBJ databases">
        <authorList>
            <person name="de Groot N.N."/>
        </authorList>
    </citation>
    <scope>NUCLEOTIDE SEQUENCE [LARGE SCALE GENOMIC DNA]</scope>
    <source>
        <strain evidence="2 3">CGMCC 4.2022</strain>
    </source>
</reference>
<feature type="compositionally biased region" description="Polar residues" evidence="1">
    <location>
        <begin position="209"/>
        <end position="221"/>
    </location>
</feature>
<dbReference type="EMBL" id="FNIE01000025">
    <property type="protein sequence ID" value="SDP36507.1"/>
    <property type="molecule type" value="Genomic_DNA"/>
</dbReference>